<dbReference type="Pfam" id="PF01607">
    <property type="entry name" value="CBM_14"/>
    <property type="match status" value="1"/>
</dbReference>
<dbReference type="AlphaFoldDB" id="A0AAN8XH10"/>
<evidence type="ECO:0000313" key="4">
    <source>
        <dbReference type="Proteomes" id="UP001381693"/>
    </source>
</evidence>
<feature type="non-terminal residue" evidence="3">
    <location>
        <position position="1"/>
    </location>
</feature>
<dbReference type="GO" id="GO:0005576">
    <property type="term" value="C:extracellular region"/>
    <property type="evidence" value="ECO:0007669"/>
    <property type="project" value="InterPro"/>
</dbReference>
<gene>
    <name evidence="3" type="ORF">SK128_025754</name>
</gene>
<dbReference type="PANTHER" id="PTHR22933:SF43">
    <property type="entry name" value="LP10131P"/>
    <property type="match status" value="1"/>
</dbReference>
<dbReference type="InterPro" id="IPR052976">
    <property type="entry name" value="Scoloptoxin-like"/>
</dbReference>
<name>A0AAN8XH10_HALRR</name>
<dbReference type="InterPro" id="IPR002557">
    <property type="entry name" value="Chitin-bd_dom"/>
</dbReference>
<accession>A0AAN8XH10</accession>
<reference evidence="3 4" key="1">
    <citation type="submission" date="2023-11" db="EMBL/GenBank/DDBJ databases">
        <title>Halocaridina rubra genome assembly.</title>
        <authorList>
            <person name="Smith C."/>
        </authorList>
    </citation>
    <scope>NUCLEOTIDE SEQUENCE [LARGE SCALE GENOMIC DNA]</scope>
    <source>
        <strain evidence="3">EP-1</strain>
        <tissue evidence="3">Whole</tissue>
    </source>
</reference>
<dbReference type="GO" id="GO:0008061">
    <property type="term" value="F:chitin binding"/>
    <property type="evidence" value="ECO:0007669"/>
    <property type="project" value="InterPro"/>
</dbReference>
<dbReference type="PANTHER" id="PTHR22933">
    <property type="entry name" value="FI18007P1-RELATED"/>
    <property type="match status" value="1"/>
</dbReference>
<dbReference type="PROSITE" id="PS50940">
    <property type="entry name" value="CHIT_BIND_II"/>
    <property type="match status" value="1"/>
</dbReference>
<keyword evidence="1" id="KW-0812">Transmembrane</keyword>
<keyword evidence="1" id="KW-1133">Transmembrane helix</keyword>
<dbReference type="Proteomes" id="UP001381693">
    <property type="component" value="Unassembled WGS sequence"/>
</dbReference>
<dbReference type="Gene3D" id="2.170.140.10">
    <property type="entry name" value="Chitin binding domain"/>
    <property type="match status" value="1"/>
</dbReference>
<dbReference type="InterPro" id="IPR036508">
    <property type="entry name" value="Chitin-bd_dom_sf"/>
</dbReference>
<proteinExistence type="predicted"/>
<evidence type="ECO:0000256" key="1">
    <source>
        <dbReference type="SAM" id="Phobius"/>
    </source>
</evidence>
<evidence type="ECO:0000259" key="2">
    <source>
        <dbReference type="PROSITE" id="PS50940"/>
    </source>
</evidence>
<feature type="domain" description="Chitin-binding type-2" evidence="2">
    <location>
        <begin position="60"/>
        <end position="128"/>
    </location>
</feature>
<organism evidence="3 4">
    <name type="scientific">Halocaridina rubra</name>
    <name type="common">Hawaiian red shrimp</name>
    <dbReference type="NCBI Taxonomy" id="373956"/>
    <lineage>
        <taxon>Eukaryota</taxon>
        <taxon>Metazoa</taxon>
        <taxon>Ecdysozoa</taxon>
        <taxon>Arthropoda</taxon>
        <taxon>Crustacea</taxon>
        <taxon>Multicrustacea</taxon>
        <taxon>Malacostraca</taxon>
        <taxon>Eumalacostraca</taxon>
        <taxon>Eucarida</taxon>
        <taxon>Decapoda</taxon>
        <taxon>Pleocyemata</taxon>
        <taxon>Caridea</taxon>
        <taxon>Atyoidea</taxon>
        <taxon>Atyidae</taxon>
        <taxon>Halocaridina</taxon>
    </lineage>
</organism>
<dbReference type="EMBL" id="JAXCGZ010002358">
    <property type="protein sequence ID" value="KAK7084001.1"/>
    <property type="molecule type" value="Genomic_DNA"/>
</dbReference>
<sequence>VVFSEYLQLYNERKQKKDKATMFPQLIICLVGFAWLSSARMAYQLPADFEFIMSAPLQTTFTCEDLPYGYYADVDNNCELFHVCLPIADDIGALVETAHFTFVCGNQTVFSQESLTCAHQEEAFPCSEARTLFELSNADFGRIPDDIL</sequence>
<protein>
    <recommendedName>
        <fullName evidence="2">Chitin-binding type-2 domain-containing protein</fullName>
    </recommendedName>
</protein>
<keyword evidence="1" id="KW-0472">Membrane</keyword>
<dbReference type="SUPFAM" id="SSF57625">
    <property type="entry name" value="Invertebrate chitin-binding proteins"/>
    <property type="match status" value="1"/>
</dbReference>
<evidence type="ECO:0000313" key="3">
    <source>
        <dbReference type="EMBL" id="KAK7084001.1"/>
    </source>
</evidence>
<feature type="transmembrane region" description="Helical" evidence="1">
    <location>
        <begin position="23"/>
        <end position="43"/>
    </location>
</feature>
<keyword evidence="4" id="KW-1185">Reference proteome</keyword>
<comment type="caution">
    <text evidence="3">The sequence shown here is derived from an EMBL/GenBank/DDBJ whole genome shotgun (WGS) entry which is preliminary data.</text>
</comment>